<protein>
    <recommendedName>
        <fullName evidence="4">Inner membrane protein yafU</fullName>
    </recommendedName>
</protein>
<organism evidence="2 3">
    <name type="scientific">Xenorhabdus bovienii str. puntauvense</name>
    <dbReference type="NCBI Taxonomy" id="1398201"/>
    <lineage>
        <taxon>Bacteria</taxon>
        <taxon>Pseudomonadati</taxon>
        <taxon>Pseudomonadota</taxon>
        <taxon>Gammaproteobacteria</taxon>
        <taxon>Enterobacterales</taxon>
        <taxon>Morganellaceae</taxon>
        <taxon>Xenorhabdus</taxon>
    </lineage>
</organism>
<feature type="transmembrane region" description="Helical" evidence="1">
    <location>
        <begin position="202"/>
        <end position="222"/>
    </location>
</feature>
<evidence type="ECO:0008006" key="4">
    <source>
        <dbReference type="Google" id="ProtNLM"/>
    </source>
</evidence>
<keyword evidence="1" id="KW-1133">Transmembrane helix</keyword>
<gene>
    <name evidence="2" type="ORF">XBP1_2240009</name>
</gene>
<evidence type="ECO:0000256" key="1">
    <source>
        <dbReference type="SAM" id="Phobius"/>
    </source>
</evidence>
<name>A0A077ND41_XENBV</name>
<feature type="transmembrane region" description="Helical" evidence="1">
    <location>
        <begin position="228"/>
        <end position="250"/>
    </location>
</feature>
<dbReference type="HOGENOM" id="CLU_079084_1_0_6"/>
<evidence type="ECO:0000313" key="3">
    <source>
        <dbReference type="Proteomes" id="UP000028511"/>
    </source>
</evidence>
<reference evidence="2" key="1">
    <citation type="submission" date="2013-07" db="EMBL/GenBank/DDBJ databases">
        <title>Sub-species coevolution in mutualistic symbiosis.</title>
        <authorList>
            <person name="Murfin K."/>
            <person name="Klassen J."/>
            <person name="Lee M."/>
            <person name="Forst S."/>
            <person name="Stock P."/>
            <person name="Goodrich-Blair H."/>
        </authorList>
    </citation>
    <scope>NUCLEOTIDE SEQUENCE [LARGE SCALE GENOMIC DNA]</scope>
    <source>
        <strain evidence="2">Puntauvense</strain>
    </source>
</reference>
<sequence length="296" mass="32806">MDIKRQNELLNFHLGGIVQIDKADGMLKPRESTSQAIEKMIQQLDKNTELYVLLTLEEAVDAVKNLCGPNPNASWKDGLFSCSDIATSFTGSIIDAYGALKLVNELSNNFGVKVKEYIDKHGNRNIKLTGRTGVRNFLTAAKYGVNHWKMIEMGIGSQGMQSGIITGARYCIFVSAAYRSLELLFRDEYDVHSFFGNISMDVAKTAVGFFAGMGAKAVVGTFLTAGTYALAVSVGIFLVGFGVAIILYHLDNKYEISKKLINFMREDAIRYAERNRVNYGPHPDKIFSELGRAWRG</sequence>
<evidence type="ECO:0000313" key="2">
    <source>
        <dbReference type="EMBL" id="CDG96809.1"/>
    </source>
</evidence>
<proteinExistence type="predicted"/>
<accession>A0A077ND41</accession>
<comment type="caution">
    <text evidence="2">The sequence shown here is derived from an EMBL/GenBank/DDBJ whole genome shotgun (WGS) entry which is preliminary data.</text>
</comment>
<dbReference type="Proteomes" id="UP000028511">
    <property type="component" value="Unassembled WGS sequence"/>
</dbReference>
<dbReference type="RefSeq" id="WP_051870653.1">
    <property type="nucleotide sequence ID" value="NZ_CAWLWN010000193.1"/>
</dbReference>
<dbReference type="AlphaFoldDB" id="A0A077ND41"/>
<keyword evidence="1" id="KW-0472">Membrane</keyword>
<dbReference type="EMBL" id="CBSW010000140">
    <property type="protein sequence ID" value="CDG96809.1"/>
    <property type="molecule type" value="Genomic_DNA"/>
</dbReference>
<keyword evidence="1" id="KW-0812">Transmembrane</keyword>